<protein>
    <submittedName>
        <fullName evidence="2">Uncharacterized protein</fullName>
    </submittedName>
</protein>
<feature type="compositionally biased region" description="Basic and acidic residues" evidence="1">
    <location>
        <begin position="44"/>
        <end position="58"/>
    </location>
</feature>
<dbReference type="EMBL" id="QGKX02001521">
    <property type="protein sequence ID" value="KAF3510482.1"/>
    <property type="molecule type" value="Genomic_DNA"/>
</dbReference>
<dbReference type="Proteomes" id="UP000712600">
    <property type="component" value="Unassembled WGS sequence"/>
</dbReference>
<gene>
    <name evidence="2" type="ORF">F2Q69_00006187</name>
</gene>
<organism evidence="2 3">
    <name type="scientific">Brassica cretica</name>
    <name type="common">Mustard</name>
    <dbReference type="NCBI Taxonomy" id="69181"/>
    <lineage>
        <taxon>Eukaryota</taxon>
        <taxon>Viridiplantae</taxon>
        <taxon>Streptophyta</taxon>
        <taxon>Embryophyta</taxon>
        <taxon>Tracheophyta</taxon>
        <taxon>Spermatophyta</taxon>
        <taxon>Magnoliopsida</taxon>
        <taxon>eudicotyledons</taxon>
        <taxon>Gunneridae</taxon>
        <taxon>Pentapetalae</taxon>
        <taxon>rosids</taxon>
        <taxon>malvids</taxon>
        <taxon>Brassicales</taxon>
        <taxon>Brassicaceae</taxon>
        <taxon>Brassiceae</taxon>
        <taxon>Brassica</taxon>
    </lineage>
</organism>
<name>A0A8S9PAY5_BRACR</name>
<feature type="region of interest" description="Disordered" evidence="1">
    <location>
        <begin position="35"/>
        <end position="129"/>
    </location>
</feature>
<comment type="caution">
    <text evidence="2">The sequence shown here is derived from an EMBL/GenBank/DDBJ whole genome shotgun (WGS) entry which is preliminary data.</text>
</comment>
<reference evidence="2" key="1">
    <citation type="submission" date="2019-12" db="EMBL/GenBank/DDBJ databases">
        <title>Genome sequencing and annotation of Brassica cretica.</title>
        <authorList>
            <person name="Studholme D.J."/>
            <person name="Sarris P."/>
        </authorList>
    </citation>
    <scope>NUCLEOTIDE SEQUENCE</scope>
    <source>
        <strain evidence="2">PFS-109/04</strain>
        <tissue evidence="2">Leaf</tissue>
    </source>
</reference>
<sequence length="147" mass="16581">MVEPQTERRPEGWYMLGSKTVILKSTVKIIILANSSRKTSRKKDRYEKRQVKTREPDCSHLSASPMGENDHHQGHLPHGQGRPAPRSPRPWARTTSTIVTSPMGEDDQHRGHLAYGRGRSMPGSPRPRARTIQSRLVRLVSTLLSSV</sequence>
<evidence type="ECO:0000313" key="2">
    <source>
        <dbReference type="EMBL" id="KAF3510482.1"/>
    </source>
</evidence>
<accession>A0A8S9PAY5</accession>
<evidence type="ECO:0000256" key="1">
    <source>
        <dbReference type="SAM" id="MobiDB-lite"/>
    </source>
</evidence>
<dbReference type="AlphaFoldDB" id="A0A8S9PAY5"/>
<proteinExistence type="predicted"/>
<evidence type="ECO:0000313" key="3">
    <source>
        <dbReference type="Proteomes" id="UP000712600"/>
    </source>
</evidence>